<evidence type="ECO:0000313" key="2">
    <source>
        <dbReference type="Proteomes" id="UP001162501"/>
    </source>
</evidence>
<gene>
    <name evidence="1" type="ORF">MRATA1EN22A_LOCUS19781</name>
</gene>
<accession>A0AC59ZN45</accession>
<name>A0AC59ZN45_RANTA</name>
<reference evidence="1" key="1">
    <citation type="submission" date="2023-05" db="EMBL/GenBank/DDBJ databases">
        <authorList>
            <consortium name="ELIXIR-Norway"/>
        </authorList>
    </citation>
    <scope>NUCLEOTIDE SEQUENCE</scope>
</reference>
<sequence length="107" mass="12180">MNRQKSRRRYVSVCYHLVMSDSVTPWTIALQAPLSMSSPGKHTGVGCLSLLQGIFLTQGSNPVLPHCSQILCHVRHQGYSRLEKHCEPIQHNEAFSYNRIQILFTFP</sequence>
<evidence type="ECO:0000313" key="1">
    <source>
        <dbReference type="EMBL" id="CAN0453615.1"/>
    </source>
</evidence>
<proteinExistence type="predicted"/>
<dbReference type="Proteomes" id="UP001162501">
    <property type="component" value="Chromosome 3"/>
</dbReference>
<organism evidence="1 2">
    <name type="scientific">Rangifer tarandus platyrhynchus</name>
    <name type="common">Svalbard reindeer</name>
    <dbReference type="NCBI Taxonomy" id="3082113"/>
    <lineage>
        <taxon>Eukaryota</taxon>
        <taxon>Metazoa</taxon>
        <taxon>Chordata</taxon>
        <taxon>Craniata</taxon>
        <taxon>Vertebrata</taxon>
        <taxon>Euteleostomi</taxon>
        <taxon>Mammalia</taxon>
        <taxon>Eutheria</taxon>
        <taxon>Laurasiatheria</taxon>
        <taxon>Artiodactyla</taxon>
        <taxon>Ruminantia</taxon>
        <taxon>Pecora</taxon>
        <taxon>Cervidae</taxon>
        <taxon>Odocoileinae</taxon>
        <taxon>Rangifer</taxon>
    </lineage>
</organism>
<protein>
    <submittedName>
        <fullName evidence="1">Uncharacterized protein</fullName>
    </submittedName>
</protein>
<reference evidence="1" key="2">
    <citation type="submission" date="2025-03" db="EMBL/GenBank/DDBJ databases">
        <authorList>
            <consortium name="ELIXIR-Norway"/>
            <consortium name="Elixir Norway"/>
        </authorList>
    </citation>
    <scope>NUCLEOTIDE SEQUENCE</scope>
</reference>
<dbReference type="EMBL" id="OX596087">
    <property type="protein sequence ID" value="CAN0453615.1"/>
    <property type="molecule type" value="Genomic_DNA"/>
</dbReference>